<reference evidence="4 5" key="1">
    <citation type="submission" date="2018-05" db="EMBL/GenBank/DDBJ databases">
        <title>Draft genome sequence of Streptococcus panodentis CCUG 70867T.</title>
        <authorList>
            <person name="Salva-Serra F."/>
            <person name="Mendez V."/>
            <person name="Jaen-Luchoro D."/>
            <person name="Gonzales-Siles L."/>
            <person name="Karlsson R."/>
            <person name="Engstrom-Jakobsson H."/>
            <person name="Busquets A."/>
            <person name="Gomila M."/>
            <person name="Pineiro-Iglesias B."/>
            <person name="Bennasar-Figueras A."/>
            <person name="Seeger M."/>
            <person name="Moore E."/>
        </authorList>
    </citation>
    <scope>NUCLEOTIDE SEQUENCE [LARGE SCALE GENOMIC DNA]</scope>
    <source>
        <strain evidence="4 5">CCUG 70867</strain>
    </source>
</reference>
<dbReference type="InterPro" id="IPR012338">
    <property type="entry name" value="Beta-lactam/transpept-like"/>
</dbReference>
<feature type="transmembrane region" description="Helical" evidence="1">
    <location>
        <begin position="454"/>
        <end position="477"/>
    </location>
</feature>
<organism evidence="4 5">
    <name type="scientific">Streptococcus panodentis</name>
    <dbReference type="NCBI Taxonomy" id="1581472"/>
    <lineage>
        <taxon>Bacteria</taxon>
        <taxon>Bacillati</taxon>
        <taxon>Bacillota</taxon>
        <taxon>Bacilli</taxon>
        <taxon>Lactobacillales</taxon>
        <taxon>Streptococcaceae</taxon>
        <taxon>Streptococcus</taxon>
    </lineage>
</organism>
<keyword evidence="1" id="KW-0812">Transmembrane</keyword>
<dbReference type="Pfam" id="PF00144">
    <property type="entry name" value="Beta-lactamase"/>
    <property type="match status" value="1"/>
</dbReference>
<dbReference type="RefSeq" id="WP_209550722.1">
    <property type="nucleotide sequence ID" value="NZ_QFAY01000003.1"/>
</dbReference>
<keyword evidence="5" id="KW-1185">Reference proteome</keyword>
<gene>
    <name evidence="4" type="ORF">DHL47_01975</name>
</gene>
<evidence type="ECO:0000256" key="1">
    <source>
        <dbReference type="SAM" id="Phobius"/>
    </source>
</evidence>
<keyword evidence="1" id="KW-1133">Transmembrane helix</keyword>
<sequence>MKKIFILTLLIILTLGLFRPVTALAEDQKLPSGTDRSQIGQKIENFVKEHEKTTAGMETAIFDTNGTIYRGNFGYMDKENKVKADDDSVFEWGSVTKLTVWVSVMQLWEEGKIDLEEDVRTYLPEGFLRNLRYDKPITMLDLMNHQAGFDDTPLYLKGDKSNLEELLSDYQPIQSFEPGTTTIYSNYGTSLAAYIVERISGQTYVDYVHEHIFRPLDMDRTAILPDLSDNAYVQKKRKEDKGYTSEGELIGDAPYEVGLYPAGRATGTLDDLQKFAQTLLSRRTLFNRPETWTTLYTTSLTYPGTDTVRNAHGFWANEYGVTVLGHGGNTNGFSSYLRLDLKKGVGQVIMTNQFNEQIYNYQMPELIFGKLQTASAETKKEFEPGYYRVLRNYNQGPATWTQLLPNVTFELKDSSSEQIDGTFWTLYKYKGKTRIATSVSDLEKVPDWEIWTQYGLAALAGLSVLYALGSLLVRLLLGLYRLVFDKHKSGQVRALKIWQIMTAAGITAFAGNFLLLLQSAMDASDYSVVSQWRYMVFAGLGLLLAGCAIYPFLTKAKSQLSRSGKVLTVLTSLSALAIVVNILYWSLYQWWVV</sequence>
<proteinExistence type="predicted"/>
<dbReference type="Proteomes" id="UP001519349">
    <property type="component" value="Unassembled WGS sequence"/>
</dbReference>
<dbReference type="SUPFAM" id="SSF56601">
    <property type="entry name" value="beta-lactamase/transpeptidase-like"/>
    <property type="match status" value="1"/>
</dbReference>
<dbReference type="Gene3D" id="3.40.710.10">
    <property type="entry name" value="DD-peptidase/beta-lactamase superfamily"/>
    <property type="match status" value="1"/>
</dbReference>
<dbReference type="PANTHER" id="PTHR46825:SF9">
    <property type="entry name" value="BETA-LACTAMASE-RELATED DOMAIN-CONTAINING PROTEIN"/>
    <property type="match status" value="1"/>
</dbReference>
<comment type="caution">
    <text evidence="4">The sequence shown here is derived from an EMBL/GenBank/DDBJ whole genome shotgun (WGS) entry which is preliminary data.</text>
</comment>
<feature type="transmembrane region" description="Helical" evidence="1">
    <location>
        <begin position="566"/>
        <end position="587"/>
    </location>
</feature>
<feature type="signal peptide" evidence="2">
    <location>
        <begin position="1"/>
        <end position="25"/>
    </location>
</feature>
<evidence type="ECO:0000256" key="2">
    <source>
        <dbReference type="SAM" id="SignalP"/>
    </source>
</evidence>
<evidence type="ECO:0000313" key="4">
    <source>
        <dbReference type="EMBL" id="MBP2620119.1"/>
    </source>
</evidence>
<feature type="chain" id="PRO_5046307442" evidence="2">
    <location>
        <begin position="26"/>
        <end position="593"/>
    </location>
</feature>
<evidence type="ECO:0000259" key="3">
    <source>
        <dbReference type="Pfam" id="PF00144"/>
    </source>
</evidence>
<name>A0ABS5AWL3_9STRE</name>
<protein>
    <submittedName>
        <fullName evidence="4">Methicillin resistance protein FmtA</fullName>
    </submittedName>
</protein>
<accession>A0ABS5AWL3</accession>
<keyword evidence="1" id="KW-0472">Membrane</keyword>
<feature type="transmembrane region" description="Helical" evidence="1">
    <location>
        <begin position="497"/>
        <end position="520"/>
    </location>
</feature>
<evidence type="ECO:0000313" key="5">
    <source>
        <dbReference type="Proteomes" id="UP001519349"/>
    </source>
</evidence>
<keyword evidence="2" id="KW-0732">Signal</keyword>
<dbReference type="InterPro" id="IPR050491">
    <property type="entry name" value="AmpC-like"/>
</dbReference>
<dbReference type="EMBL" id="QFAY01000003">
    <property type="protein sequence ID" value="MBP2620119.1"/>
    <property type="molecule type" value="Genomic_DNA"/>
</dbReference>
<feature type="transmembrane region" description="Helical" evidence="1">
    <location>
        <begin position="532"/>
        <end position="554"/>
    </location>
</feature>
<dbReference type="PANTHER" id="PTHR46825">
    <property type="entry name" value="D-ALANYL-D-ALANINE-CARBOXYPEPTIDASE/ENDOPEPTIDASE AMPH"/>
    <property type="match status" value="1"/>
</dbReference>
<feature type="domain" description="Beta-lactamase-related" evidence="3">
    <location>
        <begin position="48"/>
        <end position="356"/>
    </location>
</feature>
<dbReference type="InterPro" id="IPR001466">
    <property type="entry name" value="Beta-lactam-related"/>
</dbReference>